<evidence type="ECO:0000313" key="12">
    <source>
        <dbReference type="Proteomes" id="UP000095280"/>
    </source>
</evidence>
<sequence length="1633" mass="175246">LTLPCRGSVPAVFLPEIHPDLDSDGFLAGDQRSDPAVHGRRPRGVFSDDTTFTSRHAPIALLLASHHAMSELCGCCRVVVVGVVVVGVVVVGVVVVGVVVVGVVVVGVVVVGLLSGTEVARGVPLQSSVQHGAADGGGALSKAGRGSRTPSRRLSLARLELPDGHRAARSGSSCVAFCPIVLEFILDILLALRRNTTGRRPESEPRCAAASSAQKMMAISEARSRYFESAARWAQAGAGGGRELPSCHELPESVAAAAAAGAAPEAGLGTAASGCTCCASLRKAASAGPTLSTWSSLPATFNGNLSHLFPGFELNITYTTADGFGTGSAAKAFMDGYLRPPNKALLLGAAFSQQSQIIGYSNVSPTLSDRSKYPFYFRMSVTSSLFVDPTIALLKRLQLGSSSACSPPIGPGVLDPTTKDHACPEVSSAPPAHRQSTEDFEAALIKNKPDLVHEDHFLGSDPRMRSKALLHFPAPARMTDRRQSLEGSIEFDSAVLGPEHHRVTDRHCARRTMQKQPPMQNSCSCTLILLGDVSVLSPPRRQRRVSAGSTSGSTSLMSAALALNETLQRSEYTGGRAAGELIIQGRAVFRQSHAAGLPGTSRVKFDERWRPVIKDVTRDLVAKYDRRSAGGFSWIKELWFSGGSPPVDEPQVEILSLLIGRPAAISIISQFSSLGMALSRLEVLGADGSALNFGYSAAFGAMLAKTWRVHRIFTNAIKDSHLFAVILLLLVTDAIVLTAWGIADPLKMAEGFPVVNRECQEEAEDGTVRRLEVAKCASERLNVWLGFHRHQRPRAFSWEALNDSKTIGVCVYNTTVMGLIGVALLFVLPDSRPEPARHLAGGLHHLVCAPPPCCWYSASKVLLAARSSAGQLLREWPPPKGSVGLAMASRPRQMCNRQLNRSYYAGASEGCVRLFSQGLIFNKEQTQCYSKYRNQRRAREQHIMANMQWEGRKQTAMQMRACTLNGASSWSNEYSEQSATRMTEKADMAMRHSDLRNQISCYNAQQSRTKVHQELMLVTYRRPEAAEDSRRQAKGPQWPTREASALNTGSAGTGSARHRSAGTGSAGHKPRSRGLRRLRVSSRCLRANPGIEQQLAGSNSEAQQQRAADVAARLAQLATLLGEALQLQRQQPRRLVDEQPLAVISGGAAAFAANRLPAVSNSAAVNWNRQCSSVPACPCGSAAPACRTSASMPESTSLRACRLLYTASFISNSSSAGFSAPASFISNSSAASFSATRLLHLRLLSCRLLYTRLLHLQLLICLASLHRLLHLQLLSLPASPHRASFISDSSAAGFSAPASFISDSSAAGFSAPASFISDSSAAGFSEPASFHLRLLSCRLLRTFARAPVGLVGFSTARESSSPSQSQARPPYHPGFFSASILVQPALLNLLLPLLLGRRFCCFFVSRCWRRFFLRRCFGSGVLAVDEVEGDTERGAAEGRWWTSPVMGSMRSWNISGVRDALPHCRQTSSETRRPENSASITVLSLALWLRARARSVAPAAPAVTEKTMNSGRLTCLGSECPQAGQDGRLDAPHLLGLGGVQQRPQQLVRVLLLAAPEAGVPLHSPGEQSDAPVWRLLAAADMAARVAAKHFVVRPAGSVRRQPQAARLRPAASARQRRRPRAVGGRGRSARPG</sequence>
<evidence type="ECO:0000256" key="8">
    <source>
        <dbReference type="ARBA" id="ARBA00023224"/>
    </source>
</evidence>
<dbReference type="PANTHER" id="PTHR10519">
    <property type="entry name" value="GABA-B RECEPTOR"/>
    <property type="match status" value="1"/>
</dbReference>
<keyword evidence="8" id="KW-0807">Transducer</keyword>
<feature type="compositionally biased region" description="Low complexity" evidence="9">
    <location>
        <begin position="1599"/>
        <end position="1614"/>
    </location>
</feature>
<evidence type="ECO:0000256" key="4">
    <source>
        <dbReference type="ARBA" id="ARBA00023040"/>
    </source>
</evidence>
<evidence type="ECO:0000256" key="7">
    <source>
        <dbReference type="ARBA" id="ARBA00023180"/>
    </source>
</evidence>
<keyword evidence="2 10" id="KW-0812">Transmembrane</keyword>
<dbReference type="InterPro" id="IPR017978">
    <property type="entry name" value="GPCR_3_C"/>
</dbReference>
<keyword evidence="4" id="KW-0297">G-protein coupled receptor</keyword>
<feature type="region of interest" description="Disordered" evidence="9">
    <location>
        <begin position="1022"/>
        <end position="1080"/>
    </location>
</feature>
<name>A0A1I8FB25_9PLAT</name>
<keyword evidence="5 10" id="KW-0472">Membrane</keyword>
<evidence type="ECO:0000256" key="9">
    <source>
        <dbReference type="SAM" id="MobiDB-lite"/>
    </source>
</evidence>
<dbReference type="PANTHER" id="PTHR10519:SF20">
    <property type="entry name" value="G-PROTEIN COUPLED RECEPTOR 156-RELATED"/>
    <property type="match status" value="1"/>
</dbReference>
<evidence type="ECO:0000256" key="1">
    <source>
        <dbReference type="ARBA" id="ARBA00004141"/>
    </source>
</evidence>
<protein>
    <submittedName>
        <fullName evidence="13">G_PROTEIN_RECEP_F3_4 domain-containing protein</fullName>
    </submittedName>
</protein>
<accession>A0A1I8FB25</accession>
<evidence type="ECO:0000256" key="3">
    <source>
        <dbReference type="ARBA" id="ARBA00022989"/>
    </source>
</evidence>
<dbReference type="SUPFAM" id="SSF53822">
    <property type="entry name" value="Periplasmic binding protein-like I"/>
    <property type="match status" value="1"/>
</dbReference>
<feature type="transmembrane region" description="Helical" evidence="10">
    <location>
        <begin position="806"/>
        <end position="828"/>
    </location>
</feature>
<dbReference type="InterPro" id="IPR028082">
    <property type="entry name" value="Peripla_BP_I"/>
</dbReference>
<dbReference type="GO" id="GO:0004965">
    <property type="term" value="F:G protein-coupled GABA receptor activity"/>
    <property type="evidence" value="ECO:0007669"/>
    <property type="project" value="InterPro"/>
</dbReference>
<keyword evidence="12" id="KW-1185">Reference proteome</keyword>
<dbReference type="GO" id="GO:0007214">
    <property type="term" value="P:gamma-aminobutyric acid signaling pathway"/>
    <property type="evidence" value="ECO:0007669"/>
    <property type="project" value="TreeGrafter"/>
</dbReference>
<feature type="compositionally biased region" description="Basic and acidic residues" evidence="9">
    <location>
        <begin position="1022"/>
        <end position="1031"/>
    </location>
</feature>
<feature type="region of interest" description="Disordered" evidence="9">
    <location>
        <begin position="1597"/>
        <end position="1633"/>
    </location>
</feature>
<dbReference type="Pfam" id="PF00003">
    <property type="entry name" value="7tm_3"/>
    <property type="match status" value="1"/>
</dbReference>
<reference evidence="13" key="1">
    <citation type="submission" date="2016-11" db="UniProtKB">
        <authorList>
            <consortium name="WormBaseParasite"/>
        </authorList>
    </citation>
    <scope>IDENTIFICATION</scope>
</reference>
<feature type="transmembrane region" description="Helical" evidence="10">
    <location>
        <begin position="78"/>
        <end position="111"/>
    </location>
</feature>
<dbReference type="InterPro" id="IPR002455">
    <property type="entry name" value="GPCR3_GABA-B"/>
</dbReference>
<evidence type="ECO:0000256" key="2">
    <source>
        <dbReference type="ARBA" id="ARBA00022692"/>
    </source>
</evidence>
<evidence type="ECO:0000259" key="11">
    <source>
        <dbReference type="Pfam" id="PF00003"/>
    </source>
</evidence>
<keyword evidence="3 10" id="KW-1133">Transmembrane helix</keyword>
<proteinExistence type="predicted"/>
<evidence type="ECO:0000256" key="6">
    <source>
        <dbReference type="ARBA" id="ARBA00023170"/>
    </source>
</evidence>
<evidence type="ECO:0000256" key="5">
    <source>
        <dbReference type="ARBA" id="ARBA00023136"/>
    </source>
</evidence>
<feature type="transmembrane region" description="Helical" evidence="10">
    <location>
        <begin position="721"/>
        <end position="743"/>
    </location>
</feature>
<evidence type="ECO:0000256" key="10">
    <source>
        <dbReference type="SAM" id="Phobius"/>
    </source>
</evidence>
<comment type="subcellular location">
    <subcellularLocation>
        <location evidence="1">Membrane</location>
        <topology evidence="1">Multi-pass membrane protein</topology>
    </subcellularLocation>
</comment>
<dbReference type="Gene3D" id="3.40.50.2300">
    <property type="match status" value="2"/>
</dbReference>
<feature type="domain" description="G-protein coupled receptors family 3 profile" evidence="11">
    <location>
        <begin position="691"/>
        <end position="828"/>
    </location>
</feature>
<feature type="compositionally biased region" description="Basic residues" evidence="9">
    <location>
        <begin position="1068"/>
        <end position="1080"/>
    </location>
</feature>
<dbReference type="WBParaSite" id="maker-unitig_27682-snap-gene-0.3-mRNA-1">
    <property type="protein sequence ID" value="maker-unitig_27682-snap-gene-0.3-mRNA-1"/>
    <property type="gene ID" value="maker-unitig_27682-snap-gene-0.3"/>
</dbReference>
<dbReference type="GO" id="GO:0038039">
    <property type="term" value="C:G protein-coupled receptor heterodimeric complex"/>
    <property type="evidence" value="ECO:0007669"/>
    <property type="project" value="TreeGrafter"/>
</dbReference>
<evidence type="ECO:0000313" key="13">
    <source>
        <dbReference type="WBParaSite" id="maker-unitig_27682-snap-gene-0.3-mRNA-1"/>
    </source>
</evidence>
<organism evidence="12 13">
    <name type="scientific">Macrostomum lignano</name>
    <dbReference type="NCBI Taxonomy" id="282301"/>
    <lineage>
        <taxon>Eukaryota</taxon>
        <taxon>Metazoa</taxon>
        <taxon>Spiralia</taxon>
        <taxon>Lophotrochozoa</taxon>
        <taxon>Platyhelminthes</taxon>
        <taxon>Rhabditophora</taxon>
        <taxon>Macrostomorpha</taxon>
        <taxon>Macrostomida</taxon>
        <taxon>Macrostomidae</taxon>
        <taxon>Macrostomum</taxon>
    </lineage>
</organism>
<keyword evidence="6" id="KW-0675">Receptor</keyword>
<keyword evidence="7" id="KW-0325">Glycoprotein</keyword>
<dbReference type="Proteomes" id="UP000095280">
    <property type="component" value="Unplaced"/>
</dbReference>